<name>A0A101HJ92_9BACT</name>
<dbReference type="EMBL" id="LGGO01000002">
    <property type="protein sequence ID" value="KUK77855.1"/>
    <property type="molecule type" value="Genomic_DNA"/>
</dbReference>
<dbReference type="InterPro" id="IPR029044">
    <property type="entry name" value="Nucleotide-diphossugar_trans"/>
</dbReference>
<evidence type="ECO:0000256" key="1">
    <source>
        <dbReference type="ARBA" id="ARBA00006739"/>
    </source>
</evidence>
<dbReference type="GO" id="GO:0016757">
    <property type="term" value="F:glycosyltransferase activity"/>
    <property type="evidence" value="ECO:0007669"/>
    <property type="project" value="UniProtKB-KW"/>
</dbReference>
<dbReference type="SUPFAM" id="SSF53448">
    <property type="entry name" value="Nucleotide-diphospho-sugar transferases"/>
    <property type="match status" value="1"/>
</dbReference>
<evidence type="ECO:0000313" key="6">
    <source>
        <dbReference type="Proteomes" id="UP000053904"/>
    </source>
</evidence>
<comment type="similarity">
    <text evidence="1">Belongs to the glycosyltransferase 2 family.</text>
</comment>
<feature type="domain" description="Glycosyltransferase 2-like" evidence="4">
    <location>
        <begin position="5"/>
        <end position="179"/>
    </location>
</feature>
<dbReference type="Pfam" id="PF00535">
    <property type="entry name" value="Glycos_transf_2"/>
    <property type="match status" value="1"/>
</dbReference>
<evidence type="ECO:0000256" key="3">
    <source>
        <dbReference type="ARBA" id="ARBA00022679"/>
    </source>
</evidence>
<accession>A0A101HJ92</accession>
<protein>
    <submittedName>
        <fullName evidence="5">Glycosyl transferase family 2</fullName>
    </submittedName>
</protein>
<sequence length="282" mass="33076">MKTLIVIVNHNGKNLLEKNLPYILKTEGVHYDICVVDNNSSDDSVAFLEEEYPQVKVIASDENLGYGRAHNLALEQYPEYDYYVFMNNDIRVTPDWLIKMLEVFNKKDNIGAVGPKILLSNKKDGRDVINSAGMDINNHYMAYDRYEGEYDEAQYSVTEKVDGICGAVMLVSKEVLEKVKGFHPKMFLYYEDVDLSLRIRDAGYDIYYCGQSTVYHDHMASTKNLGSFKRNWMNMRNRYTSIKGRFGFFVAMKETLWYLFSWIRWKIFYSRKITLKQYLDDK</sequence>
<keyword evidence="3 5" id="KW-0808">Transferase</keyword>
<dbReference type="PANTHER" id="PTHR43179:SF12">
    <property type="entry name" value="GALACTOFURANOSYLTRANSFERASE GLFT2"/>
    <property type="match status" value="1"/>
</dbReference>
<dbReference type="PANTHER" id="PTHR43179">
    <property type="entry name" value="RHAMNOSYLTRANSFERASE WBBL"/>
    <property type="match status" value="1"/>
</dbReference>
<dbReference type="CDD" id="cd04186">
    <property type="entry name" value="GT_2_like_c"/>
    <property type="match status" value="1"/>
</dbReference>
<gene>
    <name evidence="5" type="ORF">XD93_0042</name>
</gene>
<evidence type="ECO:0000256" key="2">
    <source>
        <dbReference type="ARBA" id="ARBA00022676"/>
    </source>
</evidence>
<keyword evidence="2" id="KW-0328">Glycosyltransferase</keyword>
<dbReference type="Proteomes" id="UP000053904">
    <property type="component" value="Unassembled WGS sequence"/>
</dbReference>
<evidence type="ECO:0000313" key="5">
    <source>
        <dbReference type="EMBL" id="KUK77855.1"/>
    </source>
</evidence>
<dbReference type="Gene3D" id="3.90.550.10">
    <property type="entry name" value="Spore Coat Polysaccharide Biosynthesis Protein SpsA, Chain A"/>
    <property type="match status" value="1"/>
</dbReference>
<comment type="caution">
    <text evidence="5">The sequence shown here is derived from an EMBL/GenBank/DDBJ whole genome shotgun (WGS) entry which is preliminary data.</text>
</comment>
<proteinExistence type="inferred from homology"/>
<dbReference type="AlphaFoldDB" id="A0A101HJ92"/>
<organism evidence="5 6">
    <name type="scientific">candidate division WS6 bacterium 34_10</name>
    <dbReference type="NCBI Taxonomy" id="1641389"/>
    <lineage>
        <taxon>Bacteria</taxon>
        <taxon>Candidatus Dojkabacteria</taxon>
    </lineage>
</organism>
<evidence type="ECO:0000259" key="4">
    <source>
        <dbReference type="Pfam" id="PF00535"/>
    </source>
</evidence>
<reference evidence="6" key="1">
    <citation type="journal article" date="2015" name="MBio">
        <title>Genome-Resolved Metagenomic Analysis Reveals Roles for Candidate Phyla and Other Microbial Community Members in Biogeochemical Transformations in Oil Reservoirs.</title>
        <authorList>
            <person name="Hu P."/>
            <person name="Tom L."/>
            <person name="Singh A."/>
            <person name="Thomas B.C."/>
            <person name="Baker B.J."/>
            <person name="Piceno Y.M."/>
            <person name="Andersen G.L."/>
            <person name="Banfield J.F."/>
        </authorList>
    </citation>
    <scope>NUCLEOTIDE SEQUENCE [LARGE SCALE GENOMIC DNA]</scope>
</reference>
<dbReference type="InterPro" id="IPR001173">
    <property type="entry name" value="Glyco_trans_2-like"/>
</dbReference>